<feature type="transmembrane region" description="Helical" evidence="1">
    <location>
        <begin position="66"/>
        <end position="86"/>
    </location>
</feature>
<accession>A0ABU3IC40</accession>
<protein>
    <submittedName>
        <fullName evidence="2">Cytochrome b/b6 domain-containing protein</fullName>
    </submittedName>
</protein>
<comment type="caution">
    <text evidence="2">The sequence shown here is derived from an EMBL/GenBank/DDBJ whole genome shotgun (WGS) entry which is preliminary data.</text>
</comment>
<organism evidence="2 3">
    <name type="scientific">Gleimia hominis</name>
    <dbReference type="NCBI Taxonomy" id="595468"/>
    <lineage>
        <taxon>Bacteria</taxon>
        <taxon>Bacillati</taxon>
        <taxon>Actinomycetota</taxon>
        <taxon>Actinomycetes</taxon>
        <taxon>Actinomycetales</taxon>
        <taxon>Actinomycetaceae</taxon>
        <taxon>Gleimia</taxon>
    </lineage>
</organism>
<keyword evidence="1" id="KW-0472">Membrane</keyword>
<keyword evidence="1" id="KW-0812">Transmembrane</keyword>
<feature type="transmembrane region" description="Helical" evidence="1">
    <location>
        <begin position="115"/>
        <end position="140"/>
    </location>
</feature>
<proteinExistence type="predicted"/>
<evidence type="ECO:0000313" key="2">
    <source>
        <dbReference type="EMBL" id="MDT3767942.1"/>
    </source>
</evidence>
<keyword evidence="3" id="KW-1185">Reference proteome</keyword>
<dbReference type="EMBL" id="JASXSX010000003">
    <property type="protein sequence ID" value="MDT3767942.1"/>
    <property type="molecule type" value="Genomic_DNA"/>
</dbReference>
<dbReference type="RefSeq" id="WP_313274155.1">
    <property type="nucleotide sequence ID" value="NZ_JASXSX010000003.1"/>
</dbReference>
<reference evidence="2 3" key="1">
    <citation type="submission" date="2023-06" db="EMBL/GenBank/DDBJ databases">
        <title>Draft genome sequence of Gleimia hominis type strain CCUG 57540T.</title>
        <authorList>
            <person name="Salva-Serra F."/>
            <person name="Cardew S."/>
            <person name="Jensie Markopoulos S."/>
            <person name="Ohlen M."/>
            <person name="Inganas E."/>
            <person name="Svensson-Stadler L."/>
            <person name="Moore E.R.B."/>
        </authorList>
    </citation>
    <scope>NUCLEOTIDE SEQUENCE [LARGE SCALE GENOMIC DNA]</scope>
    <source>
        <strain evidence="2 3">CCUG 57540</strain>
    </source>
</reference>
<keyword evidence="1" id="KW-1133">Transmembrane helix</keyword>
<dbReference type="SUPFAM" id="SSF81342">
    <property type="entry name" value="Transmembrane di-heme cytochromes"/>
    <property type="match status" value="1"/>
</dbReference>
<dbReference type="Proteomes" id="UP001247542">
    <property type="component" value="Unassembled WGS sequence"/>
</dbReference>
<name>A0ABU3IC40_9ACTO</name>
<feature type="transmembrane region" description="Helical" evidence="1">
    <location>
        <begin position="184"/>
        <end position="203"/>
    </location>
</feature>
<dbReference type="InterPro" id="IPR016174">
    <property type="entry name" value="Di-haem_cyt_TM"/>
</dbReference>
<gene>
    <name evidence="2" type="ORF">QS713_07700</name>
</gene>
<dbReference type="Gene3D" id="1.20.950.20">
    <property type="entry name" value="Transmembrane di-heme cytochromes, Chain C"/>
    <property type="match status" value="1"/>
</dbReference>
<evidence type="ECO:0000313" key="3">
    <source>
        <dbReference type="Proteomes" id="UP001247542"/>
    </source>
</evidence>
<feature type="transmembrane region" description="Helical" evidence="1">
    <location>
        <begin position="224"/>
        <end position="245"/>
    </location>
</feature>
<evidence type="ECO:0000256" key="1">
    <source>
        <dbReference type="SAM" id="Phobius"/>
    </source>
</evidence>
<sequence>MRKNSVKSPIVKAAVESIASHRYAWAGAALALLALVVAACLSWNTSAVQHFVSKYPGVATGAEFEGNAAWVCALHALNIFFMALIVKTGMQVRFSRRGAGYLKPKWPRKSPKVSVLQFTHVLVDVLWMVSGLVYVVLMFISGRWVRLIPTSWDVFAHSASVALQYLSFHWPADNGWIAYNALQMLTYFAVVFILTPLAIITGWRMSTLWPKKWNQAFPMPWARAIHFPTMIAYGLFVVVHLVLVASTGLIQNLNHMFAARNDNSLWGLVVAVVVLALTAFATWGLKPVLMRTFATLFGRVTRR</sequence>
<feature type="transmembrane region" description="Helical" evidence="1">
    <location>
        <begin position="265"/>
        <end position="285"/>
    </location>
</feature>